<dbReference type="AlphaFoldDB" id="A0A2S9WTW5"/>
<evidence type="ECO:0000256" key="1">
    <source>
        <dbReference type="ARBA" id="ARBA00007274"/>
    </source>
</evidence>
<keyword evidence="3" id="KW-1185">Reference proteome</keyword>
<dbReference type="Pfam" id="PF00132">
    <property type="entry name" value="Hexapep"/>
    <property type="match status" value="1"/>
</dbReference>
<dbReference type="PANTHER" id="PTHR43300">
    <property type="entry name" value="ACETYLTRANSFERASE"/>
    <property type="match status" value="1"/>
</dbReference>
<evidence type="ECO:0000313" key="2">
    <source>
        <dbReference type="EMBL" id="PRP66918.1"/>
    </source>
</evidence>
<comment type="similarity">
    <text evidence="1">Belongs to the transferase hexapeptide repeat family.</text>
</comment>
<accession>A0A2S9WTW5</accession>
<dbReference type="PANTHER" id="PTHR43300:SF7">
    <property type="entry name" value="UDP-N-ACETYLBACILLOSAMINE N-ACETYLTRANSFERASE"/>
    <property type="match status" value="1"/>
</dbReference>
<dbReference type="Gene3D" id="2.160.10.10">
    <property type="entry name" value="Hexapeptide repeat proteins"/>
    <property type="match status" value="1"/>
</dbReference>
<proteinExistence type="inferred from homology"/>
<dbReference type="SUPFAM" id="SSF51161">
    <property type="entry name" value="Trimeric LpxA-like enzymes"/>
    <property type="match status" value="1"/>
</dbReference>
<dbReference type="RefSeq" id="WP_172443328.1">
    <property type="nucleotide sequence ID" value="NZ_MQUC01000003.1"/>
</dbReference>
<gene>
    <name evidence="2" type="ORF">BST86_07310</name>
</gene>
<reference evidence="2 3" key="1">
    <citation type="submission" date="2016-11" db="EMBL/GenBank/DDBJ databases">
        <title>Trade-off between light-utilization and light-protection in marine flavobacteria.</title>
        <authorList>
            <person name="Kumagai Y."/>
        </authorList>
    </citation>
    <scope>NUCLEOTIDE SEQUENCE [LARGE SCALE GENOMIC DNA]</scope>
    <source>
        <strain evidence="2 3">JCM 17109</strain>
    </source>
</reference>
<sequence length="207" mass="22551">MINKKLLIIFGLESTAVEIEEAAHLSLTNYTVTKLLYSEGLQSNSHFKKLIENFTDISYIISFTNADLRFKCETQVLSLPALKPLSIIHPKSYISTSAQIGAGCYIAANAVVSSNARLENHVMVNFNASIGHDAHIKKHVSLLPGARVSGNTIIGEGSVLGSNSFIFQGCSIGRNNVIDALTAIHKNMDDDMISAARVTKSFKQIKR</sequence>
<evidence type="ECO:0008006" key="4">
    <source>
        <dbReference type="Google" id="ProtNLM"/>
    </source>
</evidence>
<dbReference type="InterPro" id="IPR011004">
    <property type="entry name" value="Trimer_LpxA-like_sf"/>
</dbReference>
<dbReference type="InterPro" id="IPR001451">
    <property type="entry name" value="Hexapep"/>
</dbReference>
<protein>
    <recommendedName>
        <fullName evidence="4">PglD N-terminal domain-containing protein</fullName>
    </recommendedName>
</protein>
<evidence type="ECO:0000313" key="3">
    <source>
        <dbReference type="Proteomes" id="UP000239532"/>
    </source>
</evidence>
<organism evidence="2 3">
    <name type="scientific">Nonlabens agnitus</name>
    <dbReference type="NCBI Taxonomy" id="870484"/>
    <lineage>
        <taxon>Bacteria</taxon>
        <taxon>Pseudomonadati</taxon>
        <taxon>Bacteroidota</taxon>
        <taxon>Flavobacteriia</taxon>
        <taxon>Flavobacteriales</taxon>
        <taxon>Flavobacteriaceae</taxon>
        <taxon>Nonlabens</taxon>
    </lineage>
</organism>
<comment type="caution">
    <text evidence="2">The sequence shown here is derived from an EMBL/GenBank/DDBJ whole genome shotgun (WGS) entry which is preliminary data.</text>
</comment>
<dbReference type="EMBL" id="MQUC01000003">
    <property type="protein sequence ID" value="PRP66918.1"/>
    <property type="molecule type" value="Genomic_DNA"/>
</dbReference>
<dbReference type="Proteomes" id="UP000239532">
    <property type="component" value="Unassembled WGS sequence"/>
</dbReference>
<dbReference type="InterPro" id="IPR050179">
    <property type="entry name" value="Trans_hexapeptide_repeat"/>
</dbReference>
<name>A0A2S9WTW5_9FLAO</name>